<dbReference type="GO" id="GO:0035599">
    <property type="term" value="F:aspartic acid methylthiotransferase activity"/>
    <property type="evidence" value="ECO:0007669"/>
    <property type="project" value="TreeGrafter"/>
</dbReference>
<evidence type="ECO:0000256" key="6">
    <source>
        <dbReference type="ARBA" id="ARBA00023004"/>
    </source>
</evidence>
<reference evidence="12 13" key="1">
    <citation type="submission" date="2019-04" db="EMBL/GenBank/DDBJ databases">
        <authorList>
            <person name="Li Y."/>
            <person name="Wang J."/>
        </authorList>
    </citation>
    <scope>NUCLEOTIDE SEQUENCE [LARGE SCALE GENOMIC DNA]</scope>
    <source>
        <strain evidence="12 13">DSM 14668</strain>
    </source>
</reference>
<evidence type="ECO:0000256" key="4">
    <source>
        <dbReference type="ARBA" id="ARBA00022691"/>
    </source>
</evidence>
<dbReference type="GO" id="GO:0051539">
    <property type="term" value="F:4 iron, 4 sulfur cluster binding"/>
    <property type="evidence" value="ECO:0007669"/>
    <property type="project" value="UniProtKB-UniRule"/>
</dbReference>
<feature type="binding site" evidence="8">
    <location>
        <position position="49"/>
    </location>
    <ligand>
        <name>[4Fe-4S] cluster</name>
        <dbReference type="ChEBI" id="CHEBI:49883"/>
        <label>1</label>
    </ligand>
</feature>
<evidence type="ECO:0000313" key="13">
    <source>
        <dbReference type="Proteomes" id="UP000309215"/>
    </source>
</evidence>
<comment type="function">
    <text evidence="8">Catalyzes the methylthiolation of an aspartic acid residue of ribosomal protein uS12.</text>
</comment>
<dbReference type="InterPro" id="IPR038135">
    <property type="entry name" value="Methylthiotransferase_N_sf"/>
</dbReference>
<dbReference type="HAMAP" id="MF_01865">
    <property type="entry name" value="MTTase_RimO"/>
    <property type="match status" value="1"/>
</dbReference>
<dbReference type="NCBIfam" id="TIGR01125">
    <property type="entry name" value="30S ribosomal protein S12 methylthiotransferase RimO"/>
    <property type="match status" value="1"/>
</dbReference>
<evidence type="ECO:0000256" key="5">
    <source>
        <dbReference type="ARBA" id="ARBA00022723"/>
    </source>
</evidence>
<dbReference type="InterPro" id="IPR005840">
    <property type="entry name" value="Ribosomal_uS12_MeSTrfase_RimO"/>
</dbReference>
<comment type="catalytic activity">
    <reaction evidence="8">
        <text>L-aspartate(89)-[ribosomal protein uS12]-hydrogen + (sulfur carrier)-SH + AH2 + 2 S-adenosyl-L-methionine = 3-methylsulfanyl-L-aspartate(89)-[ribosomal protein uS12]-hydrogen + (sulfur carrier)-H + 5'-deoxyadenosine + L-methionine + A + S-adenosyl-L-homocysteine + 2 H(+)</text>
        <dbReference type="Rhea" id="RHEA:37087"/>
        <dbReference type="Rhea" id="RHEA-COMP:10460"/>
        <dbReference type="Rhea" id="RHEA-COMP:10461"/>
        <dbReference type="Rhea" id="RHEA-COMP:14737"/>
        <dbReference type="Rhea" id="RHEA-COMP:14739"/>
        <dbReference type="ChEBI" id="CHEBI:13193"/>
        <dbReference type="ChEBI" id="CHEBI:15378"/>
        <dbReference type="ChEBI" id="CHEBI:17319"/>
        <dbReference type="ChEBI" id="CHEBI:17499"/>
        <dbReference type="ChEBI" id="CHEBI:29917"/>
        <dbReference type="ChEBI" id="CHEBI:29961"/>
        <dbReference type="ChEBI" id="CHEBI:57844"/>
        <dbReference type="ChEBI" id="CHEBI:57856"/>
        <dbReference type="ChEBI" id="CHEBI:59789"/>
        <dbReference type="ChEBI" id="CHEBI:64428"/>
        <dbReference type="ChEBI" id="CHEBI:73599"/>
        <dbReference type="EC" id="2.8.4.4"/>
    </reaction>
</comment>
<dbReference type="AlphaFoldDB" id="A0A4U1J1K1"/>
<feature type="binding site" evidence="8">
    <location>
        <position position="13"/>
    </location>
    <ligand>
        <name>[4Fe-4S] cluster</name>
        <dbReference type="ChEBI" id="CHEBI:49883"/>
        <label>1</label>
    </ligand>
</feature>
<dbReference type="SUPFAM" id="SSF102114">
    <property type="entry name" value="Radical SAM enzymes"/>
    <property type="match status" value="1"/>
</dbReference>
<dbReference type="GO" id="GO:0005829">
    <property type="term" value="C:cytosol"/>
    <property type="evidence" value="ECO:0007669"/>
    <property type="project" value="TreeGrafter"/>
</dbReference>
<dbReference type="Pfam" id="PF00919">
    <property type="entry name" value="UPF0004"/>
    <property type="match status" value="1"/>
</dbReference>
<keyword evidence="3 8" id="KW-0808">Transferase</keyword>
<dbReference type="PROSITE" id="PS51449">
    <property type="entry name" value="MTTASE_N"/>
    <property type="match status" value="1"/>
</dbReference>
<dbReference type="InterPro" id="IPR005839">
    <property type="entry name" value="Methylthiotransferase"/>
</dbReference>
<dbReference type="NCBIfam" id="TIGR00089">
    <property type="entry name" value="MiaB/RimO family radical SAM methylthiotransferase"/>
    <property type="match status" value="1"/>
</dbReference>
<dbReference type="Gene3D" id="3.40.50.12160">
    <property type="entry name" value="Methylthiotransferase, N-terminal domain"/>
    <property type="match status" value="1"/>
</dbReference>
<keyword evidence="2 8" id="KW-0963">Cytoplasm</keyword>
<dbReference type="GO" id="GO:0005840">
    <property type="term" value="C:ribosome"/>
    <property type="evidence" value="ECO:0007669"/>
    <property type="project" value="UniProtKB-KW"/>
</dbReference>
<evidence type="ECO:0000256" key="2">
    <source>
        <dbReference type="ARBA" id="ARBA00022490"/>
    </source>
</evidence>
<feature type="domain" description="MTTase N-terminal" evidence="10">
    <location>
        <begin position="4"/>
        <end position="120"/>
    </location>
</feature>
<dbReference type="SFLD" id="SFLDS00029">
    <property type="entry name" value="Radical_SAM"/>
    <property type="match status" value="1"/>
</dbReference>
<dbReference type="Proteomes" id="UP000309215">
    <property type="component" value="Unassembled WGS sequence"/>
</dbReference>
<dbReference type="InterPro" id="IPR023404">
    <property type="entry name" value="rSAM_horseshoe"/>
</dbReference>
<dbReference type="PROSITE" id="PS50926">
    <property type="entry name" value="TRAM"/>
    <property type="match status" value="1"/>
</dbReference>
<dbReference type="RefSeq" id="WP_136933168.1">
    <property type="nucleotide sequence ID" value="NZ_SSMQ01000044.1"/>
</dbReference>
<evidence type="ECO:0000259" key="9">
    <source>
        <dbReference type="PROSITE" id="PS50926"/>
    </source>
</evidence>
<dbReference type="PANTHER" id="PTHR43837:SF1">
    <property type="entry name" value="RIBOSOMAL PROTEIN US12 METHYLTHIOTRANSFERASE RIMO"/>
    <property type="match status" value="1"/>
</dbReference>
<dbReference type="InterPro" id="IPR002792">
    <property type="entry name" value="TRAM_dom"/>
</dbReference>
<dbReference type="GO" id="GO:0006400">
    <property type="term" value="P:tRNA modification"/>
    <property type="evidence" value="ECO:0007669"/>
    <property type="project" value="InterPro"/>
</dbReference>
<keyword evidence="1 8" id="KW-0004">4Fe-4S</keyword>
<dbReference type="Pfam" id="PF04055">
    <property type="entry name" value="Radical_SAM"/>
    <property type="match status" value="1"/>
</dbReference>
<dbReference type="FunFam" id="3.80.30.20:FF:000001">
    <property type="entry name" value="tRNA-2-methylthio-N(6)-dimethylallyladenosine synthase 2"/>
    <property type="match status" value="1"/>
</dbReference>
<evidence type="ECO:0000313" key="12">
    <source>
        <dbReference type="EMBL" id="TKD00815.1"/>
    </source>
</evidence>
<dbReference type="SFLD" id="SFLDG01082">
    <property type="entry name" value="B12-binding_domain_containing"/>
    <property type="match status" value="1"/>
</dbReference>
<name>A0A4U1J1K1_9BACT</name>
<evidence type="ECO:0000256" key="7">
    <source>
        <dbReference type="ARBA" id="ARBA00023014"/>
    </source>
</evidence>
<evidence type="ECO:0000259" key="10">
    <source>
        <dbReference type="PROSITE" id="PS51449"/>
    </source>
</evidence>
<dbReference type="InterPro" id="IPR013848">
    <property type="entry name" value="Methylthiotransferase_N"/>
</dbReference>
<sequence>MSGKKIHFVSLGCPKNRVDSEVMLGVARRAGYDHVPAPEDAEVIVVNTCGFIGEAKKESIDAIFEMAKLKDEGHLQKLVVAGCLSQRHPTEIADEMPEVDHILGSSDMLKLEQVLTGKAERMLVGNPADWVIRASDPRTISTPGGSAYVKIAEGCNRTCSFCVIPQLRGGQRSRPVADVVAEVEQLVAAGVREVNLVSQDTIAYGRDLPADARSTLAELVRRVADVPGLHWARLFYLYPETITDELVELIAQHPRVVPYIDMPLQHAADGMLRRMRRGHGGERLRKLVTRLRSDIPDLTFRTAFIVGHPGETDEEFKDLVDFVTWAEFDRVGVFRYSDEESSRSADMPDKVTARVASNRYRKLMSLQRRIAHKKNSALIGRELEVLVEGTSDEHEFVQMGRHRGQAPDIDGQVYLSGGEARPGEIRRVRITQASDYDLVGELLDEGAEDHAPTLTVDLPKKRISLRVLQTDGRTMAT</sequence>
<evidence type="ECO:0000259" key="11">
    <source>
        <dbReference type="PROSITE" id="PS51918"/>
    </source>
</evidence>
<protein>
    <recommendedName>
        <fullName evidence="8">Ribosomal protein uS12 methylthiotransferase RimO</fullName>
        <shortName evidence="8">uS12 MTTase</shortName>
        <shortName evidence="8">uS12 methylthiotransferase</shortName>
        <ecNumber evidence="8">2.8.4.4</ecNumber>
    </recommendedName>
    <alternativeName>
        <fullName evidence="8">Ribosomal protein uS12 (aspartate-C(3))-methylthiotransferase</fullName>
    </alternativeName>
    <alternativeName>
        <fullName evidence="8">Ribosome maturation factor RimO</fullName>
    </alternativeName>
</protein>
<evidence type="ECO:0000256" key="8">
    <source>
        <dbReference type="HAMAP-Rule" id="MF_01865"/>
    </source>
</evidence>
<evidence type="ECO:0000256" key="1">
    <source>
        <dbReference type="ARBA" id="ARBA00022485"/>
    </source>
</evidence>
<dbReference type="InterPro" id="IPR020612">
    <property type="entry name" value="Methylthiotransferase_CS"/>
</dbReference>
<gene>
    <name evidence="8 12" type="primary">rimO</name>
    <name evidence="12" type="ORF">E8A74_33375</name>
</gene>
<dbReference type="GO" id="GO:0103039">
    <property type="term" value="F:protein methylthiotransferase activity"/>
    <property type="evidence" value="ECO:0007669"/>
    <property type="project" value="UniProtKB-EC"/>
</dbReference>
<dbReference type="PANTHER" id="PTHR43837">
    <property type="entry name" value="RIBOSOMAL PROTEIN S12 METHYLTHIOTRANSFERASE RIMO"/>
    <property type="match status" value="1"/>
</dbReference>
<feature type="domain" description="TRAM" evidence="9">
    <location>
        <begin position="376"/>
        <end position="444"/>
    </location>
</feature>
<feature type="binding site" evidence="8">
    <location>
        <position position="162"/>
    </location>
    <ligand>
        <name>[4Fe-4S] cluster</name>
        <dbReference type="ChEBI" id="CHEBI:49883"/>
        <label>2</label>
        <note>4Fe-4S-S-AdoMet</note>
    </ligand>
</feature>
<dbReference type="SFLD" id="SFLDG01061">
    <property type="entry name" value="methylthiotransferase"/>
    <property type="match status" value="1"/>
</dbReference>
<comment type="subcellular location">
    <subcellularLocation>
        <location evidence="8">Cytoplasm</location>
    </subcellularLocation>
</comment>
<dbReference type="PROSITE" id="PS01278">
    <property type="entry name" value="MTTASE_RADICAL"/>
    <property type="match status" value="1"/>
</dbReference>
<feature type="domain" description="Radical SAM core" evidence="11">
    <location>
        <begin position="141"/>
        <end position="373"/>
    </location>
</feature>
<dbReference type="SFLD" id="SFLDF00274">
    <property type="entry name" value="ribosomal_protein_S12_methylth"/>
    <property type="match status" value="1"/>
</dbReference>
<feature type="binding site" evidence="8">
    <location>
        <position position="159"/>
    </location>
    <ligand>
        <name>[4Fe-4S] cluster</name>
        <dbReference type="ChEBI" id="CHEBI:49883"/>
        <label>2</label>
        <note>4Fe-4S-S-AdoMet</note>
    </ligand>
</feature>
<feature type="binding site" evidence="8">
    <location>
        <position position="155"/>
    </location>
    <ligand>
        <name>[4Fe-4S] cluster</name>
        <dbReference type="ChEBI" id="CHEBI:49883"/>
        <label>2</label>
        <note>4Fe-4S-S-AdoMet</note>
    </ligand>
</feature>
<dbReference type="InterPro" id="IPR007197">
    <property type="entry name" value="rSAM"/>
</dbReference>
<dbReference type="OrthoDB" id="9805215at2"/>
<dbReference type="InterPro" id="IPR058240">
    <property type="entry name" value="rSAM_sf"/>
</dbReference>
<keyword evidence="12" id="KW-0689">Ribosomal protein</keyword>
<dbReference type="Gene3D" id="2.40.50.140">
    <property type="entry name" value="Nucleic acid-binding proteins"/>
    <property type="match status" value="1"/>
</dbReference>
<evidence type="ECO:0000256" key="3">
    <source>
        <dbReference type="ARBA" id="ARBA00022679"/>
    </source>
</evidence>
<comment type="similarity">
    <text evidence="8">Belongs to the methylthiotransferase family. RimO subfamily.</text>
</comment>
<dbReference type="GO" id="GO:0046872">
    <property type="term" value="F:metal ion binding"/>
    <property type="evidence" value="ECO:0007669"/>
    <property type="project" value="UniProtKB-KW"/>
</dbReference>
<keyword evidence="6 8" id="KW-0408">Iron</keyword>
<keyword evidence="7 8" id="KW-0411">Iron-sulfur</keyword>
<comment type="caution">
    <text evidence="12">The sequence shown here is derived from an EMBL/GenBank/DDBJ whole genome shotgun (WGS) entry which is preliminary data.</text>
</comment>
<keyword evidence="13" id="KW-1185">Reference proteome</keyword>
<dbReference type="EMBL" id="SSMQ01000044">
    <property type="protein sequence ID" value="TKD00815.1"/>
    <property type="molecule type" value="Genomic_DNA"/>
</dbReference>
<comment type="cofactor">
    <cofactor evidence="8">
        <name>[4Fe-4S] cluster</name>
        <dbReference type="ChEBI" id="CHEBI:49883"/>
    </cofactor>
    <text evidence="8">Binds 2 [4Fe-4S] clusters. One cluster is coordinated with 3 cysteines and an exchangeable S-adenosyl-L-methionine.</text>
</comment>
<dbReference type="Gene3D" id="3.80.30.20">
    <property type="entry name" value="tm_1862 like domain"/>
    <property type="match status" value="1"/>
</dbReference>
<dbReference type="SMART" id="SM00729">
    <property type="entry name" value="Elp3"/>
    <property type="match status" value="1"/>
</dbReference>
<keyword evidence="12" id="KW-0687">Ribonucleoprotein</keyword>
<dbReference type="PROSITE" id="PS51918">
    <property type="entry name" value="RADICAL_SAM"/>
    <property type="match status" value="1"/>
</dbReference>
<dbReference type="CDD" id="cd01335">
    <property type="entry name" value="Radical_SAM"/>
    <property type="match status" value="1"/>
</dbReference>
<keyword evidence="4 8" id="KW-0949">S-adenosyl-L-methionine</keyword>
<dbReference type="Pfam" id="PF18693">
    <property type="entry name" value="TRAM_2"/>
    <property type="match status" value="1"/>
</dbReference>
<dbReference type="InterPro" id="IPR006638">
    <property type="entry name" value="Elp3/MiaA/NifB-like_rSAM"/>
</dbReference>
<feature type="binding site" evidence="8">
    <location>
        <position position="83"/>
    </location>
    <ligand>
        <name>[4Fe-4S] cluster</name>
        <dbReference type="ChEBI" id="CHEBI:49883"/>
        <label>1</label>
    </ligand>
</feature>
<accession>A0A4U1J1K1</accession>
<proteinExistence type="inferred from homology"/>
<dbReference type="EC" id="2.8.4.4" evidence="8"/>
<dbReference type="InterPro" id="IPR012340">
    <property type="entry name" value="NA-bd_OB-fold"/>
</dbReference>
<organism evidence="12 13">
    <name type="scientific">Polyangium fumosum</name>
    <dbReference type="NCBI Taxonomy" id="889272"/>
    <lineage>
        <taxon>Bacteria</taxon>
        <taxon>Pseudomonadati</taxon>
        <taxon>Myxococcota</taxon>
        <taxon>Polyangia</taxon>
        <taxon>Polyangiales</taxon>
        <taxon>Polyangiaceae</taxon>
        <taxon>Polyangium</taxon>
    </lineage>
</organism>
<keyword evidence="5 8" id="KW-0479">Metal-binding</keyword>